<keyword evidence="3 8" id="KW-0378">Hydrolase</keyword>
<gene>
    <name evidence="8" type="ORF">Acr_00g0095740</name>
</gene>
<dbReference type="GO" id="GO:0048046">
    <property type="term" value="C:apoplast"/>
    <property type="evidence" value="ECO:0007669"/>
    <property type="project" value="InterPro"/>
</dbReference>
<dbReference type="OrthoDB" id="1934434at2759"/>
<keyword evidence="9" id="KW-1185">Reference proteome</keyword>
<dbReference type="Proteomes" id="UP000585474">
    <property type="component" value="Unassembled WGS sequence"/>
</dbReference>
<evidence type="ECO:0000256" key="1">
    <source>
        <dbReference type="ARBA" id="ARBA00012152"/>
    </source>
</evidence>
<dbReference type="GO" id="GO:0004553">
    <property type="term" value="F:hydrolase activity, hydrolyzing O-glycosyl compounds"/>
    <property type="evidence" value="ECO:0007669"/>
    <property type="project" value="InterPro"/>
</dbReference>
<dbReference type="GO" id="GO:0016762">
    <property type="term" value="F:xyloglucan:xyloglucosyl transferase activity"/>
    <property type="evidence" value="ECO:0007669"/>
    <property type="project" value="UniProtKB-EC"/>
</dbReference>
<evidence type="ECO:0000256" key="3">
    <source>
        <dbReference type="ARBA" id="ARBA00022801"/>
    </source>
</evidence>
<dbReference type="EC" id="2.4.1.207" evidence="1"/>
<keyword evidence="5" id="KW-0292">Fruit ripening</keyword>
<dbReference type="Pfam" id="PF00722">
    <property type="entry name" value="Glyco_hydro_16"/>
    <property type="match status" value="1"/>
</dbReference>
<evidence type="ECO:0000256" key="5">
    <source>
        <dbReference type="ARBA" id="ARBA00033478"/>
    </source>
</evidence>
<organism evidence="8 9">
    <name type="scientific">Actinidia rufa</name>
    <dbReference type="NCBI Taxonomy" id="165716"/>
    <lineage>
        <taxon>Eukaryota</taxon>
        <taxon>Viridiplantae</taxon>
        <taxon>Streptophyta</taxon>
        <taxon>Embryophyta</taxon>
        <taxon>Tracheophyta</taxon>
        <taxon>Spermatophyta</taxon>
        <taxon>Magnoliopsida</taxon>
        <taxon>eudicotyledons</taxon>
        <taxon>Gunneridae</taxon>
        <taxon>Pentapetalae</taxon>
        <taxon>asterids</taxon>
        <taxon>Ericales</taxon>
        <taxon>Actinidiaceae</taxon>
        <taxon>Actinidia</taxon>
    </lineage>
</organism>
<sequence length="135" mass="15574">MMDNIPIRVFDNNQDIGVPFPNRKPMIVYFSLWNADDWATQGGRLKTDWTRALFTAPYRNFNANACVWSLSTSSSCGSKSTSSISTTAWMNQELDASGQKRLQLDRKNYMVYNYCTDFKRFPQGLPPECKQTRLH</sequence>
<dbReference type="EMBL" id="BJWL01000447">
    <property type="protein sequence ID" value="GFS45357.1"/>
    <property type="molecule type" value="Genomic_DNA"/>
</dbReference>
<keyword evidence="2" id="KW-0808">Transferase</keyword>
<evidence type="ECO:0000313" key="9">
    <source>
        <dbReference type="Proteomes" id="UP000585474"/>
    </source>
</evidence>
<dbReference type="GO" id="GO:0009835">
    <property type="term" value="P:fruit ripening"/>
    <property type="evidence" value="ECO:0007669"/>
    <property type="project" value="UniProtKB-KW"/>
</dbReference>
<dbReference type="Gene3D" id="2.60.120.200">
    <property type="match status" value="1"/>
</dbReference>
<comment type="caution">
    <text evidence="8">The sequence shown here is derived from an EMBL/GenBank/DDBJ whole genome shotgun (WGS) entry which is preliminary data.</text>
</comment>
<accession>A0A7J0E084</accession>
<dbReference type="Pfam" id="PF06955">
    <property type="entry name" value="XET_C"/>
    <property type="match status" value="1"/>
</dbReference>
<evidence type="ECO:0000256" key="4">
    <source>
        <dbReference type="ARBA" id="ARBA00023295"/>
    </source>
</evidence>
<evidence type="ECO:0000256" key="2">
    <source>
        <dbReference type="ARBA" id="ARBA00022679"/>
    </source>
</evidence>
<dbReference type="InterPro" id="IPR044791">
    <property type="entry name" value="Beta-glucanase/XTH"/>
</dbReference>
<dbReference type="GO" id="GO:0044042">
    <property type="term" value="P:glucan metabolic process"/>
    <property type="evidence" value="ECO:0007669"/>
    <property type="project" value="InterPro"/>
</dbReference>
<dbReference type="InterPro" id="IPR010713">
    <property type="entry name" value="XET_C"/>
</dbReference>
<evidence type="ECO:0000259" key="7">
    <source>
        <dbReference type="PROSITE" id="PS51762"/>
    </source>
</evidence>
<dbReference type="InterPro" id="IPR013320">
    <property type="entry name" value="ConA-like_dom_sf"/>
</dbReference>
<dbReference type="AlphaFoldDB" id="A0A7J0E084"/>
<evidence type="ECO:0000313" key="8">
    <source>
        <dbReference type="EMBL" id="GFS45357.1"/>
    </source>
</evidence>
<comment type="catalytic activity">
    <reaction evidence="6">
        <text>breaks a beta-(1-&gt;4) bond in the backbone of a xyloglucan and transfers the xyloglucanyl segment on to O-4 of the non-reducing terminal glucose residue of an acceptor, which can be a xyloglucan or an oligosaccharide of xyloglucan.</text>
        <dbReference type="EC" id="2.4.1.207"/>
    </reaction>
</comment>
<keyword evidence="4" id="KW-0326">Glycosidase</keyword>
<dbReference type="PROSITE" id="PS51762">
    <property type="entry name" value="GH16_2"/>
    <property type="match status" value="1"/>
</dbReference>
<evidence type="ECO:0000256" key="6">
    <source>
        <dbReference type="ARBA" id="ARBA00034022"/>
    </source>
</evidence>
<protein>
    <recommendedName>
        <fullName evidence="1">xyloglucan:xyloglucosyl transferase</fullName>
        <ecNumber evidence="1">2.4.1.207</ecNumber>
    </recommendedName>
</protein>
<name>A0A7J0E084_9ERIC</name>
<feature type="domain" description="GH16" evidence="7">
    <location>
        <begin position="1"/>
        <end position="58"/>
    </location>
</feature>
<dbReference type="InterPro" id="IPR000757">
    <property type="entry name" value="Beta-glucanase-like"/>
</dbReference>
<reference evidence="9" key="1">
    <citation type="submission" date="2019-07" db="EMBL/GenBank/DDBJ databases">
        <title>De Novo Assembly of kiwifruit Actinidia rufa.</title>
        <authorList>
            <person name="Sugita-Konishi S."/>
            <person name="Sato K."/>
            <person name="Mori E."/>
            <person name="Abe Y."/>
            <person name="Kisaki G."/>
            <person name="Hamano K."/>
            <person name="Suezawa K."/>
            <person name="Otani M."/>
            <person name="Fukuda T."/>
            <person name="Manabe T."/>
            <person name="Gomi K."/>
            <person name="Tabuchi M."/>
            <person name="Akimitsu K."/>
            <person name="Kataoka I."/>
        </authorList>
    </citation>
    <scope>NUCLEOTIDE SEQUENCE [LARGE SCALE GENOMIC DNA]</scope>
    <source>
        <strain evidence="9">cv. Fuchu</strain>
    </source>
</reference>
<proteinExistence type="predicted"/>
<dbReference type="SUPFAM" id="SSF49899">
    <property type="entry name" value="Concanavalin A-like lectins/glucanases"/>
    <property type="match status" value="1"/>
</dbReference>
<dbReference type="PANTHER" id="PTHR31062">
    <property type="entry name" value="XYLOGLUCAN ENDOTRANSGLUCOSYLASE/HYDROLASE PROTEIN 8-RELATED"/>
    <property type="match status" value="1"/>
</dbReference>